<accession>A0ABZ3FR08</accession>
<protein>
    <submittedName>
        <fullName evidence="1">Antirestriction protein ArdA</fullName>
    </submittedName>
</protein>
<name>A0ABZ3FR08_9ACTN</name>
<evidence type="ECO:0000313" key="1">
    <source>
        <dbReference type="EMBL" id="XAN08521.1"/>
    </source>
</evidence>
<evidence type="ECO:0000313" key="2">
    <source>
        <dbReference type="Proteomes" id="UP001442841"/>
    </source>
</evidence>
<gene>
    <name evidence="1" type="ORF">AADG42_14820</name>
</gene>
<dbReference type="Pfam" id="PF07275">
    <property type="entry name" value="ArdA"/>
    <property type="match status" value="1"/>
</dbReference>
<dbReference type="EMBL" id="CP154795">
    <property type="protein sequence ID" value="XAN08521.1"/>
    <property type="molecule type" value="Genomic_DNA"/>
</dbReference>
<dbReference type="InterPro" id="IPR041895">
    <property type="entry name" value="ArdA_dom1"/>
</dbReference>
<organism evidence="1 2">
    <name type="scientific">Ammonicoccus fulvus</name>
    <dbReference type="NCBI Taxonomy" id="3138240"/>
    <lineage>
        <taxon>Bacteria</taxon>
        <taxon>Bacillati</taxon>
        <taxon>Actinomycetota</taxon>
        <taxon>Actinomycetes</taxon>
        <taxon>Propionibacteriales</taxon>
        <taxon>Propionibacteriaceae</taxon>
        <taxon>Ammonicoccus</taxon>
    </lineage>
</organism>
<proteinExistence type="predicted"/>
<keyword evidence="2" id="KW-1185">Reference proteome</keyword>
<dbReference type="Proteomes" id="UP001442841">
    <property type="component" value="Chromosome"/>
</dbReference>
<dbReference type="InterPro" id="IPR009899">
    <property type="entry name" value="ArdA"/>
</dbReference>
<reference evidence="1 2" key="1">
    <citation type="submission" date="2024-04" db="EMBL/GenBank/DDBJ databases">
        <title>Isolation of an actinomycete strain from pig manure.</title>
        <authorList>
            <person name="Gong T."/>
            <person name="Yu Z."/>
            <person name="An M."/>
            <person name="Wei C."/>
            <person name="Yang W."/>
            <person name="Liu L."/>
        </authorList>
    </citation>
    <scope>NUCLEOTIDE SEQUENCE [LARGE SCALE GENOMIC DNA]</scope>
    <source>
        <strain evidence="1 2">ZF39</strain>
    </source>
</reference>
<dbReference type="RefSeq" id="WP_425309977.1">
    <property type="nucleotide sequence ID" value="NZ_CP154795.1"/>
</dbReference>
<sequence>MTATATDETPKAWIGCLHCYNSGHLVGDWFDAVGADEVTLTDVHRGSGRGWAACEELWVLDHEYIPASGEMSPLEAAEWGRALTEVDAHLRPALRSWVRSGSYVAEGRGDLPSIPDFLERFCGHWPSFKDYAEQMADDVGLHQGWPEEAVRYFNWSSWVADQQHDYTVEDAPAPDYGVFVFRNL</sequence>
<dbReference type="Gene3D" id="3.10.20.480">
    <property type="entry name" value="Antirestriction protein ArdA, domain 1"/>
    <property type="match status" value="1"/>
</dbReference>